<dbReference type="GO" id="GO:0008270">
    <property type="term" value="F:zinc ion binding"/>
    <property type="evidence" value="ECO:0007669"/>
    <property type="project" value="UniProtKB-KW"/>
</dbReference>
<dbReference type="EMBL" id="KV863715">
    <property type="protein sequence ID" value="ONK55160.1"/>
    <property type="molecule type" value="Genomic_DNA"/>
</dbReference>
<keyword evidence="4" id="KW-0863">Zinc-finger</keyword>
<keyword evidence="3" id="KW-0479">Metal-binding</keyword>
<dbReference type="AlphaFoldDB" id="A0A1R3L6C2"/>
<comment type="subcellular location">
    <subcellularLocation>
        <location evidence="1">Membrane</location>
        <topology evidence="1">Multi-pass membrane protein</topology>
    </subcellularLocation>
</comment>
<feature type="domain" description="RanBP2-type" evidence="9">
    <location>
        <begin position="111"/>
        <end position="130"/>
    </location>
</feature>
<dbReference type="Proteomes" id="UP000243459">
    <property type="component" value="Unassembled WGS sequence"/>
</dbReference>
<dbReference type="InterPro" id="IPR001876">
    <property type="entry name" value="Znf_RanBP2"/>
</dbReference>
<evidence type="ECO:0000256" key="3">
    <source>
        <dbReference type="ARBA" id="ARBA00022723"/>
    </source>
</evidence>
<evidence type="ECO:0000256" key="7">
    <source>
        <dbReference type="ARBA" id="ARBA00023136"/>
    </source>
</evidence>
<proteinExistence type="predicted"/>
<sequence>MKVILNAQHDSVSVNGVIFPSHLAAWADLFSIQIFMPHASFFGHLGGIIAGLLYVWLRDSFGEKDPVAAIIRDGGRILGRTLRFVSSLFRPQSPSISRSQSERRCSWGSFWRCQVCNSDNSGVVNLCEMCSTERSGAAFSLAR</sequence>
<evidence type="ECO:0000256" key="4">
    <source>
        <dbReference type="ARBA" id="ARBA00022771"/>
    </source>
</evidence>
<evidence type="ECO:0000313" key="10">
    <source>
        <dbReference type="EMBL" id="ONK55160.1"/>
    </source>
</evidence>
<keyword evidence="7 8" id="KW-0472">Membrane</keyword>
<evidence type="ECO:0000256" key="5">
    <source>
        <dbReference type="ARBA" id="ARBA00022833"/>
    </source>
</evidence>
<dbReference type="SUPFAM" id="SSF144091">
    <property type="entry name" value="Rhomboid-like"/>
    <property type="match status" value="1"/>
</dbReference>
<keyword evidence="6 8" id="KW-1133">Transmembrane helix</keyword>
<organism evidence="10 11">
    <name type="scientific">Asparagus officinalis</name>
    <name type="common">Garden asparagus</name>
    <dbReference type="NCBI Taxonomy" id="4686"/>
    <lineage>
        <taxon>Eukaryota</taxon>
        <taxon>Viridiplantae</taxon>
        <taxon>Streptophyta</taxon>
        <taxon>Embryophyta</taxon>
        <taxon>Tracheophyta</taxon>
        <taxon>Spermatophyta</taxon>
        <taxon>Magnoliopsida</taxon>
        <taxon>Liliopsida</taxon>
        <taxon>Asparagales</taxon>
        <taxon>Asparagaceae</taxon>
        <taxon>Asparagoideae</taxon>
        <taxon>Asparagus</taxon>
    </lineage>
</organism>
<evidence type="ECO:0000256" key="8">
    <source>
        <dbReference type="SAM" id="Phobius"/>
    </source>
</evidence>
<accession>A0A1R3L6C2</accession>
<feature type="transmembrane region" description="Helical" evidence="8">
    <location>
        <begin position="41"/>
        <end position="57"/>
    </location>
</feature>
<evidence type="ECO:0000313" key="11">
    <source>
        <dbReference type="Proteomes" id="UP000243459"/>
    </source>
</evidence>
<gene>
    <name evidence="10" type="ORF">A4U43_UnF6870</name>
</gene>
<keyword evidence="5" id="KW-0862">Zinc</keyword>
<reference evidence="11" key="1">
    <citation type="journal article" date="2017" name="Nat. Commun.">
        <title>The asparagus genome sheds light on the origin and evolution of a young Y chromosome.</title>
        <authorList>
            <person name="Harkess A."/>
            <person name="Zhou J."/>
            <person name="Xu C."/>
            <person name="Bowers J.E."/>
            <person name="Van der Hulst R."/>
            <person name="Ayyampalayam S."/>
            <person name="Mercati F."/>
            <person name="Riccardi P."/>
            <person name="McKain M.R."/>
            <person name="Kakrana A."/>
            <person name="Tang H."/>
            <person name="Ray J."/>
            <person name="Groenendijk J."/>
            <person name="Arikit S."/>
            <person name="Mathioni S.M."/>
            <person name="Nakano M."/>
            <person name="Shan H."/>
            <person name="Telgmann-Rauber A."/>
            <person name="Kanno A."/>
            <person name="Yue Z."/>
            <person name="Chen H."/>
            <person name="Li W."/>
            <person name="Chen Y."/>
            <person name="Xu X."/>
            <person name="Zhang Y."/>
            <person name="Luo S."/>
            <person name="Chen H."/>
            <person name="Gao J."/>
            <person name="Mao Z."/>
            <person name="Pires J.C."/>
            <person name="Luo M."/>
            <person name="Kudrna D."/>
            <person name="Wing R.A."/>
            <person name="Meyers B.C."/>
            <person name="Yi K."/>
            <person name="Kong H."/>
            <person name="Lavrijsen P."/>
            <person name="Sunseri F."/>
            <person name="Falavigna A."/>
            <person name="Ye Y."/>
            <person name="Leebens-Mack J.H."/>
            <person name="Chen G."/>
        </authorList>
    </citation>
    <scope>NUCLEOTIDE SEQUENCE [LARGE SCALE GENOMIC DNA]</scope>
    <source>
        <strain evidence="11">cv. DH0086</strain>
    </source>
</reference>
<dbReference type="InterPro" id="IPR035952">
    <property type="entry name" value="Rhomboid-like_sf"/>
</dbReference>
<evidence type="ECO:0000259" key="9">
    <source>
        <dbReference type="PROSITE" id="PS01358"/>
    </source>
</evidence>
<keyword evidence="2 8" id="KW-0812">Transmembrane</keyword>
<keyword evidence="11" id="KW-1185">Reference proteome</keyword>
<dbReference type="PROSITE" id="PS01358">
    <property type="entry name" value="ZF_RANBP2_1"/>
    <property type="match status" value="1"/>
</dbReference>
<evidence type="ECO:0000256" key="2">
    <source>
        <dbReference type="ARBA" id="ARBA00022692"/>
    </source>
</evidence>
<name>A0A1R3L6C2_ASPOF</name>
<evidence type="ECO:0000256" key="6">
    <source>
        <dbReference type="ARBA" id="ARBA00022989"/>
    </source>
</evidence>
<dbReference type="Gramene" id="ONK55160">
    <property type="protein sequence ID" value="ONK55160"/>
    <property type="gene ID" value="A4U43_UnF6870"/>
</dbReference>
<dbReference type="GO" id="GO:0016020">
    <property type="term" value="C:membrane"/>
    <property type="evidence" value="ECO:0007669"/>
    <property type="project" value="UniProtKB-SubCell"/>
</dbReference>
<protein>
    <recommendedName>
        <fullName evidence="9">RanBP2-type domain-containing protein</fullName>
    </recommendedName>
</protein>
<evidence type="ECO:0000256" key="1">
    <source>
        <dbReference type="ARBA" id="ARBA00004141"/>
    </source>
</evidence>
<dbReference type="SUPFAM" id="SSF90209">
    <property type="entry name" value="Ran binding protein zinc finger-like"/>
    <property type="match status" value="1"/>
</dbReference>
<dbReference type="InterPro" id="IPR036443">
    <property type="entry name" value="Znf_RanBP2_sf"/>
</dbReference>